<evidence type="ECO:0000313" key="14">
    <source>
        <dbReference type="Proteomes" id="UP000694865"/>
    </source>
</evidence>
<organism evidence="14 15">
    <name type="scientific">Saccoglossus kowalevskii</name>
    <name type="common">Acorn worm</name>
    <dbReference type="NCBI Taxonomy" id="10224"/>
    <lineage>
        <taxon>Eukaryota</taxon>
        <taxon>Metazoa</taxon>
        <taxon>Hemichordata</taxon>
        <taxon>Enteropneusta</taxon>
        <taxon>Harrimaniidae</taxon>
        <taxon>Saccoglossus</taxon>
    </lineage>
</organism>
<evidence type="ECO:0000256" key="2">
    <source>
        <dbReference type="ARBA" id="ARBA00002149"/>
    </source>
</evidence>
<dbReference type="Pfam" id="PF00848">
    <property type="entry name" value="Ring_hydroxyl_A"/>
    <property type="match status" value="1"/>
</dbReference>
<keyword evidence="9" id="KW-0560">Oxidoreductase</keyword>
<keyword evidence="10" id="KW-0408">Iron</keyword>
<dbReference type="RefSeq" id="XP_002737044.1">
    <property type="nucleotide sequence ID" value="XM_002736998.2"/>
</dbReference>
<proteinExistence type="inferred from homology"/>
<dbReference type="GeneID" id="100369278"/>
<evidence type="ECO:0000256" key="1">
    <source>
        <dbReference type="ARBA" id="ARBA00001962"/>
    </source>
</evidence>
<evidence type="ECO:0000256" key="12">
    <source>
        <dbReference type="ARBA" id="ARBA00049097"/>
    </source>
</evidence>
<dbReference type="Pfam" id="PF00355">
    <property type="entry name" value="Rieske"/>
    <property type="match status" value="1"/>
</dbReference>
<evidence type="ECO:0000256" key="8">
    <source>
        <dbReference type="ARBA" id="ARBA00022723"/>
    </source>
</evidence>
<gene>
    <name evidence="15" type="primary">LOC100369278</name>
</gene>
<reference evidence="15" key="1">
    <citation type="submission" date="2025-08" db="UniProtKB">
        <authorList>
            <consortium name="RefSeq"/>
        </authorList>
    </citation>
    <scope>IDENTIFICATION</scope>
    <source>
        <tissue evidence="15">Testes</tissue>
    </source>
</reference>
<dbReference type="Proteomes" id="UP000694865">
    <property type="component" value="Unplaced"/>
</dbReference>
<name>A0ABM0GTI8_SACKO</name>
<protein>
    <recommendedName>
        <fullName evidence="6">Choline monooxygenase, chloroplastic</fullName>
        <ecNumber evidence="5">1.14.15.7</ecNumber>
    </recommendedName>
</protein>
<dbReference type="PANTHER" id="PTHR43756">
    <property type="entry name" value="CHOLINE MONOOXYGENASE, CHLOROPLASTIC"/>
    <property type="match status" value="1"/>
</dbReference>
<keyword evidence="11" id="KW-0411">Iron-sulfur</keyword>
<dbReference type="Gene3D" id="2.102.10.10">
    <property type="entry name" value="Rieske [2Fe-2S] iron-sulphur domain"/>
    <property type="match status" value="1"/>
</dbReference>
<evidence type="ECO:0000256" key="3">
    <source>
        <dbReference type="ARBA" id="ARBA00004866"/>
    </source>
</evidence>
<evidence type="ECO:0000256" key="10">
    <source>
        <dbReference type="ARBA" id="ARBA00023004"/>
    </source>
</evidence>
<evidence type="ECO:0000256" key="9">
    <source>
        <dbReference type="ARBA" id="ARBA00023002"/>
    </source>
</evidence>
<sequence length="416" mass="48226">MFRICVYSLRISRVLQAQLARTRSTAAVCAELENGFVEKEVLKFDPQLPVERAPTPPSSWYTNPSILELEKRSIFANNWVAVGRLNQVETPGQYFQGTFADESFIVCRDEKNQLQAFFNVCRHHAMPVVKGEGSITHFECPYHGWKYALDGRLTLARKMRGIQDFKARDYGLIPMPVTSWGPLVMVKLIPGRDGGEDDFKQLASYEAILQQFGYDINKNEIKFFRRKSFPIKSNWKAIIDNFIDGGYHIDYAHKIFTGSYYDFDTYRMLEVNKDYSTQIVDTLKSDDPKIEARIGKSSTYTFIYPNFMVSRYGPWFETNMVVPHGHNHAEFVYDFYLDKSFVEKQTEEEVQRYVDESLVAANQVQGEDTEICEGVQRGMSSIAFESGRYAPRIEYPQHEFHVRLGKEFRAYLKNKS</sequence>
<accession>A0ABM0GTI8</accession>
<evidence type="ECO:0000256" key="5">
    <source>
        <dbReference type="ARBA" id="ARBA00012763"/>
    </source>
</evidence>
<dbReference type="InterPro" id="IPR001663">
    <property type="entry name" value="Rng_hydr_dOase-A"/>
</dbReference>
<dbReference type="InterPro" id="IPR017941">
    <property type="entry name" value="Rieske_2Fe-2S"/>
</dbReference>
<dbReference type="EC" id="1.14.15.7" evidence="5"/>
<comment type="similarity">
    <text evidence="4">Belongs to the choline monooxygenase family.</text>
</comment>
<dbReference type="SUPFAM" id="SSF55961">
    <property type="entry name" value="Bet v1-like"/>
    <property type="match status" value="1"/>
</dbReference>
<comment type="cofactor">
    <cofactor evidence="1">
        <name>Fe cation</name>
        <dbReference type="ChEBI" id="CHEBI:24875"/>
    </cofactor>
</comment>
<evidence type="ECO:0000256" key="6">
    <source>
        <dbReference type="ARBA" id="ARBA00014931"/>
    </source>
</evidence>
<dbReference type="PROSITE" id="PS51296">
    <property type="entry name" value="RIESKE"/>
    <property type="match status" value="1"/>
</dbReference>
<feature type="domain" description="Rieske" evidence="13">
    <location>
        <begin position="79"/>
        <end position="186"/>
    </location>
</feature>
<evidence type="ECO:0000256" key="7">
    <source>
        <dbReference type="ARBA" id="ARBA00022714"/>
    </source>
</evidence>
<dbReference type="InterPro" id="IPR015879">
    <property type="entry name" value="Ring_hydroxy_dOase_asu_C_dom"/>
</dbReference>
<dbReference type="SUPFAM" id="SSF50022">
    <property type="entry name" value="ISP domain"/>
    <property type="match status" value="1"/>
</dbReference>
<evidence type="ECO:0000313" key="15">
    <source>
        <dbReference type="RefSeq" id="XP_002737044.1"/>
    </source>
</evidence>
<keyword evidence="14" id="KW-1185">Reference proteome</keyword>
<keyword evidence="7" id="KW-0001">2Fe-2S</keyword>
<dbReference type="PANTHER" id="PTHR43756:SF5">
    <property type="entry name" value="CHOLINE MONOOXYGENASE, CHLOROPLASTIC"/>
    <property type="match status" value="1"/>
</dbReference>
<keyword evidence="8" id="KW-0479">Metal-binding</keyword>
<dbReference type="Gene3D" id="3.90.380.10">
    <property type="entry name" value="Naphthalene 1,2-dioxygenase Alpha Subunit, Chain A, domain 1"/>
    <property type="match status" value="2"/>
</dbReference>
<dbReference type="InterPro" id="IPR036922">
    <property type="entry name" value="Rieske_2Fe-2S_sf"/>
</dbReference>
<dbReference type="PRINTS" id="PR00090">
    <property type="entry name" value="RNGDIOXGNASE"/>
</dbReference>
<comment type="catalytic activity">
    <reaction evidence="12">
        <text>choline + 2 reduced [2Fe-2S]-[ferredoxin] + O2 + 2 H(+) = betaine aldehyde hydrate + 2 oxidized [2Fe-2S]-[ferredoxin] + H2O</text>
        <dbReference type="Rhea" id="RHEA:17769"/>
        <dbReference type="Rhea" id="RHEA-COMP:10000"/>
        <dbReference type="Rhea" id="RHEA-COMP:10001"/>
        <dbReference type="ChEBI" id="CHEBI:15354"/>
        <dbReference type="ChEBI" id="CHEBI:15377"/>
        <dbReference type="ChEBI" id="CHEBI:15378"/>
        <dbReference type="ChEBI" id="CHEBI:15379"/>
        <dbReference type="ChEBI" id="CHEBI:15870"/>
        <dbReference type="ChEBI" id="CHEBI:33737"/>
        <dbReference type="ChEBI" id="CHEBI:33738"/>
        <dbReference type="EC" id="1.14.15.7"/>
    </reaction>
</comment>
<evidence type="ECO:0000259" key="13">
    <source>
        <dbReference type="PROSITE" id="PS51296"/>
    </source>
</evidence>
<evidence type="ECO:0000256" key="11">
    <source>
        <dbReference type="ARBA" id="ARBA00023014"/>
    </source>
</evidence>
<comment type="function">
    <text evidence="2">Catalyzes the first step of the osmoprotectant glycine betaine synthesis.</text>
</comment>
<evidence type="ECO:0000256" key="4">
    <source>
        <dbReference type="ARBA" id="ARBA00010848"/>
    </source>
</evidence>
<comment type="pathway">
    <text evidence="3">Amine and polyamine biosynthesis; betaine biosynthesis via choline pathway; betaine aldehyde from choline (monooxygenase route): step 1/1.</text>
</comment>